<evidence type="ECO:0008006" key="3">
    <source>
        <dbReference type="Google" id="ProtNLM"/>
    </source>
</evidence>
<proteinExistence type="predicted"/>
<keyword evidence="2" id="KW-1185">Reference proteome</keyword>
<evidence type="ECO:0000313" key="1">
    <source>
        <dbReference type="EMBL" id="KAK9822263.1"/>
    </source>
</evidence>
<accession>A0AAW1QLC0</accession>
<dbReference type="Proteomes" id="UP001438707">
    <property type="component" value="Unassembled WGS sequence"/>
</dbReference>
<reference evidence="1 2" key="1">
    <citation type="journal article" date="2024" name="Nat. Commun.">
        <title>Phylogenomics reveals the evolutionary origins of lichenization in chlorophyte algae.</title>
        <authorList>
            <person name="Puginier C."/>
            <person name="Libourel C."/>
            <person name="Otte J."/>
            <person name="Skaloud P."/>
            <person name="Haon M."/>
            <person name="Grisel S."/>
            <person name="Petersen M."/>
            <person name="Berrin J.G."/>
            <person name="Delaux P.M."/>
            <person name="Dal Grande F."/>
            <person name="Keller J."/>
        </authorList>
    </citation>
    <scope>NUCLEOTIDE SEQUENCE [LARGE SCALE GENOMIC DNA]</scope>
    <source>
        <strain evidence="1 2">SAG 2145</strain>
    </source>
</reference>
<name>A0AAW1QLC0_9CHLO</name>
<protein>
    <recommendedName>
        <fullName evidence="3">Nuclear pore complex protein</fullName>
    </recommendedName>
</protein>
<evidence type="ECO:0000313" key="2">
    <source>
        <dbReference type="Proteomes" id="UP001438707"/>
    </source>
</evidence>
<sequence>MLADQRLHLRVCSKLIDLQISVDDFDYNRKKPQTFPQLQAEHEQASRTYFHQLQRFRLIVDSISARSWALLTWSDQQLQALAEQECIGPGATAEEVQSRELADLLQRREAAYVAALMALKQWEAVEQAYAAVDEKGNQRYSYLEEGLFHPLEIYSHSRSSPNFSNDAAKKWGIALSMVPGGKLCEELTNDVPQWVLAFYGSWLSQHEAIPAGARPHLAVDQAQLQEAAVCASSTGTTSDVDVFASGMRNTVWQRVDEASAQPNPDGWNLLQVQDNAGSSEIRQAVLGKGKLPASAELHILLSEPISAYQLLEDVHQLPSGDLSVKAVARKHGAGASGPGALCVLLGHIFCCVTWPPAAFHCHVSS</sequence>
<organism evidence="1 2">
    <name type="scientific">Apatococcus lobatus</name>
    <dbReference type="NCBI Taxonomy" id="904363"/>
    <lineage>
        <taxon>Eukaryota</taxon>
        <taxon>Viridiplantae</taxon>
        <taxon>Chlorophyta</taxon>
        <taxon>core chlorophytes</taxon>
        <taxon>Trebouxiophyceae</taxon>
        <taxon>Chlorellales</taxon>
        <taxon>Chlorellaceae</taxon>
        <taxon>Apatococcus</taxon>
    </lineage>
</organism>
<dbReference type="AlphaFoldDB" id="A0AAW1QLC0"/>
<dbReference type="EMBL" id="JALJOS010000033">
    <property type="protein sequence ID" value="KAK9822263.1"/>
    <property type="molecule type" value="Genomic_DNA"/>
</dbReference>
<comment type="caution">
    <text evidence="1">The sequence shown here is derived from an EMBL/GenBank/DDBJ whole genome shotgun (WGS) entry which is preliminary data.</text>
</comment>
<gene>
    <name evidence="1" type="ORF">WJX74_000932</name>
</gene>